<name>A0A239PZG6_9PROT</name>
<dbReference type="Proteomes" id="UP000198346">
    <property type="component" value="Unassembled WGS sequence"/>
</dbReference>
<keyword evidence="1" id="KW-0808">Transferase</keyword>
<protein>
    <submittedName>
        <fullName evidence="1">3'-phosphoadenosine 5'-phosphosulfate sulfotransferase (PAPS reductase)/FAD synthetase</fullName>
    </submittedName>
</protein>
<dbReference type="RefSeq" id="WP_143266032.1">
    <property type="nucleotide sequence ID" value="NZ_FZQA01000009.1"/>
</dbReference>
<keyword evidence="2" id="KW-1185">Reference proteome</keyword>
<dbReference type="Gene3D" id="3.40.50.620">
    <property type="entry name" value="HUPs"/>
    <property type="match status" value="1"/>
</dbReference>
<proteinExistence type="predicted"/>
<reference evidence="1 2" key="1">
    <citation type="submission" date="2017-07" db="EMBL/GenBank/DDBJ databases">
        <authorList>
            <person name="Sun Z.S."/>
            <person name="Albrecht U."/>
            <person name="Echele G."/>
            <person name="Lee C.C."/>
        </authorList>
    </citation>
    <scope>NUCLEOTIDE SEQUENCE [LARGE SCALE GENOMIC DNA]</scope>
    <source>
        <strain evidence="1 2">CGMCC 1.12710</strain>
    </source>
</reference>
<dbReference type="EMBL" id="FZQA01000009">
    <property type="protein sequence ID" value="SNT75721.1"/>
    <property type="molecule type" value="Genomic_DNA"/>
</dbReference>
<evidence type="ECO:0000313" key="1">
    <source>
        <dbReference type="EMBL" id="SNT75721.1"/>
    </source>
</evidence>
<dbReference type="SUPFAM" id="SSF52402">
    <property type="entry name" value="Adenine nucleotide alpha hydrolases-like"/>
    <property type="match status" value="1"/>
</dbReference>
<dbReference type="OrthoDB" id="9774475at2"/>
<dbReference type="InterPro" id="IPR014729">
    <property type="entry name" value="Rossmann-like_a/b/a_fold"/>
</dbReference>
<sequence length="290" mass="33273">MTRYPYRIAGPAVISFSGGRTSGYMLKHILDAHGSALPDDVHVVFANTGKERPETLDFVAECGARWGVHITWVEYDWDEPHRTRIVSHNSASRNGEPFEALIDRKGFVPNPRMRFCTSFLKRDRIDAYARHWLGWASWSSVLGLRADEPKRVYRQRACGARKRTGATVQLPLADARVTEADVLDWWADQPFDLALRSHEGNCDLCFLKARWKIEAIMRDRPDLANWWIAQEAKPGKSSAKGHCPDMRVFRIDREPYARLFDQVQRQGVLDFADPAAPEIDWEREDCVCTD</sequence>
<evidence type="ECO:0000313" key="2">
    <source>
        <dbReference type="Proteomes" id="UP000198346"/>
    </source>
</evidence>
<gene>
    <name evidence="1" type="ORF">SAMN06297382_2870</name>
</gene>
<accession>A0A239PZG6</accession>
<dbReference type="AlphaFoldDB" id="A0A239PZG6"/>
<organism evidence="1 2">
    <name type="scientific">Amphiplicatus metriothermophilus</name>
    <dbReference type="NCBI Taxonomy" id="1519374"/>
    <lineage>
        <taxon>Bacteria</taxon>
        <taxon>Pseudomonadati</taxon>
        <taxon>Pseudomonadota</taxon>
        <taxon>Alphaproteobacteria</taxon>
        <taxon>Parvularculales</taxon>
        <taxon>Parvularculaceae</taxon>
        <taxon>Amphiplicatus</taxon>
    </lineage>
</organism>
<dbReference type="GO" id="GO:0016740">
    <property type="term" value="F:transferase activity"/>
    <property type="evidence" value="ECO:0007669"/>
    <property type="project" value="UniProtKB-KW"/>
</dbReference>